<feature type="domain" description="Right handed beta helix" evidence="3">
    <location>
        <begin position="902"/>
        <end position="1084"/>
    </location>
</feature>
<dbReference type="InterPro" id="IPR047589">
    <property type="entry name" value="DUF11_rpt"/>
</dbReference>
<sequence length="2662" mass="266629">MAVADNGYTTANTVDLNNVPVAANDTDAEGNATIVASTVALVGTQVGGAFAVNANGTVNFTPTPGFFGTASVGYTVQDEKGATSNQATLSVAVTAPPTAYNDAFSRSYTSTATLNVLANDVANTGTLNSATVFLGDPSGVPAPASRTYTDVASGVVFTANATTGAITFANPAKFEGIATVGYTVKNTANPAASNTAVLTLTLTNTAPVAVADNGYTTANTVALNNIPVAANDTDVDGTSTIVATTVALVAGTEVGGGFAVNADGTVNFTPTSGFFGTASVGYIVQDEKGVTSNQATLSVAVTQVADITTSISASADPVDAGAPLAFTVDFGNNGPGSASGVTRQVQLPVGLGTVTVTASSGTGAYATGSGLVTFTPSAITLATGQHLTATITIASVPGTFTSVTATSTITTTTVQGGSTADNTATVAVVVRPVADVTTTLTGPTTIAAGQPSGNYTVTFKNNGPNAATGVTRTVTLPSGVTGVVRPGGTLSGSTITYAPVGGTMASGQVESFTFSFTAPATTGSGLELTSSIATTSSQGTAGAPDEAKLILTVGQALTGYVYEDPNYGGGLGRPRSASGTRVRPDAIVQLYNASGNFVASTLTNANGLYAFAVASGDYTVRVVNASVTSWRPGAVSTLIPVQTYNGADDRVGGEDPTKVDAGATATTLSALRTATTTAQSIAAVTVSGDITVGPDFGFNFSTIVNTKDSGQGSLRQFIINSNQLTNVGLDQVASSNGGASPSAGRETSIFMISDGQAHAGLRSGLPNQLTEANGVSRAVIRLLSTVTISDAYTSLDATTQTLNVGDTNPGTIGTTEKVGTSATTLTALNRPEVEIAGVSIGTVLAVTGSAGLVRQVAIRGGSAQTISLGTGSTGFLIDEILVGTSAINYAWPGDNTNSANFGINITGAGVVGTVEGSIVSFTGNSGIVVNNETSAGLLTIKDSEFNQNGYTSAGGDAITLGDGVGSGQMLIEKNIFTRPNSSAVQFEIGQTAASIVRNNTIISAGKGGAGTSVDQLEGSAICYLQRNGNRRGAQLDLITNNVIVDTQASAIVVGYGQQNVTISQNSIFNSGAIAIDLNTQSNSYVGGPSVGSETYGSGDGVTINNGDLTTGTALPNRGLDYPVLTSLDVVGSDLIVEGFSRPGALIEFYIPALDRTRFGEGHIFLAAATENSPEDEDAGSGSYGPTAVNGLLQGQDGTASRFRFVLPFGSLTSTKRTDIRNLGLTATATLNNSTSEFSGNVPFAADVVANIAAVTSPVAAGSTGTFNVSFSNIGASGANGVSATVQLPALLQNVQVSGDGSGTYTSSTGLVRYTGIASIARGQVVNSVITFSQPLSGSSVTGTAALVTTTSQNGLTANDTHSATIQTSPQNFDMYTTLAGPSTSGAGQFNTYALTTQNIGLGAAANVVQTVSVPTPVALTHVFVSNGGTYSFAGGTSTFTFPVPASIGAGQLLNNTFSFAAPASGPLNFTALVTPNTLVDGDQQAGNNTATLTTSITAAPDPTKEANLFTTISSNAVNGSALPGALVTYSVTQGNKGPHAATTVGVSVDLSPNIVATGSNFKVNGVGGTQPGGAGTTISFALPAGTAVYDPTTGALALPVMATQAANTTATYTVLAPMPAHGQATITSSVASTTADPVPADNIASTLTTVNNAISADMSTTIVGPASATAAQPLVYTITTTNNGPGLAQSVVQNVAIPAGLVLTGATAVRINGSLPTSTTSTVATYGSGSTAATYNATTGLITIPTANVAGVGTSITNTVGYSVPVNDGNLVNVASVRTTSVDNVPSNNTTQVVTTVQPQADVQVLLDGPATSNVGSPVTYVVTTTNLGPSIVPSQSISVQLPSTLTSNGGVVEVSNNIGEVLSGVYNNSTGIVTLPAILNQSNGIGSAVRFVISFTTPAGSVFSPTARTSVPGTLDPNLGNNEASRSVSVSPATTLPRPDLSTSFVAGTSTSATAGQPVTLVVRTSNASGTATATDVVQDVILTGGLTTTGFTVGGVTGTLQATTGLIEFVLAGGKATYNPSTGLLSIPIGSMTAGASMANTIVLPAPGNNPLAIMAAVYGDQTDATVANNRAYTAFPVSPTVGVQTTVSGPTSAPIGATVTYAVVTRNNGPSDAANVVQTVVLPPGGSSFVISGGGVLSNSNTLVTFPSITTLVPGGAGLITNSISFKMPNTTPSITVTGNVAAIGDNSPGGNNTSSQVTTTQPNSSPVASDVVNALTTPNGNTAVTRLAISPLMATDADGAATVVTYTLTSVPNPASTGTLYLNSTAITSPRTLTASQISQLFFLPKAGYVGNVFFTYTATDDGNGAPAFALTSNEARYTLKVGQDNAAVYTVNDSKGAANAYLSGDEIARVFDYNGGVALSPATAGKNIFSPNPKERTADYASGITDNGVRTAIAGAFTLSSAPTITTLADLNLVFNPITGRITVGPLVTEADRSKLRAGTYTLPITTTDAFGGVTTQNITFVISDFPLPVELTVFTAQAVKNVDAQLSWRTASEKNNAYFDVERSLNGKDFVKIGQVQGQGSTSSATAYALTDAGIGPKAAGLVYYRLRQVDFDGTATYSPVRTVTFTKALASTPAISVFPNPATTATTLDLSQLPTGTYQVSLLDATGRVVLGATLNAGLAHALELQTIASGTYTVLVRGQHGGQIINLTKRLIKE</sequence>
<accession>A0ABS0ILJ2</accession>
<evidence type="ECO:0000313" key="5">
    <source>
        <dbReference type="Proteomes" id="UP000597617"/>
    </source>
</evidence>
<evidence type="ECO:0000256" key="1">
    <source>
        <dbReference type="SAM" id="MobiDB-lite"/>
    </source>
</evidence>
<organism evidence="4 5">
    <name type="scientific">Hymenobacter jeongseonensis</name>
    <dbReference type="NCBI Taxonomy" id="2791027"/>
    <lineage>
        <taxon>Bacteria</taxon>
        <taxon>Pseudomonadati</taxon>
        <taxon>Bacteroidota</taxon>
        <taxon>Cytophagia</taxon>
        <taxon>Cytophagales</taxon>
        <taxon>Hymenobacteraceae</taxon>
        <taxon>Hymenobacter</taxon>
    </lineage>
</organism>
<feature type="region of interest" description="Disordered" evidence="1">
    <location>
        <begin position="2189"/>
        <end position="2211"/>
    </location>
</feature>
<evidence type="ECO:0000313" key="4">
    <source>
        <dbReference type="EMBL" id="MBF9239242.1"/>
    </source>
</evidence>
<dbReference type="NCBIfam" id="TIGR01451">
    <property type="entry name" value="B_ant_repeat"/>
    <property type="match status" value="3"/>
</dbReference>
<dbReference type="SMART" id="SM00710">
    <property type="entry name" value="PbH1"/>
    <property type="match status" value="7"/>
</dbReference>
<evidence type="ECO:0000259" key="2">
    <source>
        <dbReference type="Pfam" id="PF01345"/>
    </source>
</evidence>
<name>A0ABS0ILJ2_9BACT</name>
<keyword evidence="5" id="KW-1185">Reference proteome</keyword>
<dbReference type="InterPro" id="IPR013783">
    <property type="entry name" value="Ig-like_fold"/>
</dbReference>
<dbReference type="InterPro" id="IPR006626">
    <property type="entry name" value="PbH1"/>
</dbReference>
<gene>
    <name evidence="4" type="ORF">I2I05_17695</name>
</gene>
<feature type="domain" description="DUF11" evidence="2">
    <location>
        <begin position="1253"/>
        <end position="1365"/>
    </location>
</feature>
<feature type="region of interest" description="Disordered" evidence="1">
    <location>
        <begin position="1908"/>
        <end position="1935"/>
    </location>
</feature>
<feature type="compositionally biased region" description="Polar residues" evidence="1">
    <location>
        <begin position="2192"/>
        <end position="2211"/>
    </location>
</feature>
<dbReference type="Pfam" id="PF17963">
    <property type="entry name" value="Big_9"/>
    <property type="match status" value="2"/>
</dbReference>
<feature type="domain" description="DUF11" evidence="2">
    <location>
        <begin position="307"/>
        <end position="428"/>
    </location>
</feature>
<dbReference type="InterPro" id="IPR011050">
    <property type="entry name" value="Pectin_lyase_fold/virulence"/>
</dbReference>
<dbReference type="Pfam" id="PF01345">
    <property type="entry name" value="DUF11"/>
    <property type="match status" value="4"/>
</dbReference>
<dbReference type="Proteomes" id="UP000597617">
    <property type="component" value="Unassembled WGS sequence"/>
</dbReference>
<dbReference type="SUPFAM" id="SSF49478">
    <property type="entry name" value="Cna protein B-type domain"/>
    <property type="match status" value="1"/>
</dbReference>
<dbReference type="RefSeq" id="WP_196283595.1">
    <property type="nucleotide sequence ID" value="NZ_JADQDQ010000010.1"/>
</dbReference>
<dbReference type="SUPFAM" id="SSF51126">
    <property type="entry name" value="Pectin lyase-like"/>
    <property type="match status" value="1"/>
</dbReference>
<evidence type="ECO:0000259" key="3">
    <source>
        <dbReference type="Pfam" id="PF13229"/>
    </source>
</evidence>
<feature type="domain" description="DUF11" evidence="2">
    <location>
        <begin position="443"/>
        <end position="534"/>
    </location>
</feature>
<protein>
    <submittedName>
        <fullName evidence="4">Cadherin-like domain-containing protein</fullName>
    </submittedName>
</protein>
<feature type="compositionally biased region" description="Polar residues" evidence="1">
    <location>
        <begin position="1920"/>
        <end position="1935"/>
    </location>
</feature>
<dbReference type="InterPro" id="IPR039448">
    <property type="entry name" value="Beta_helix"/>
</dbReference>
<dbReference type="InterPro" id="IPR001434">
    <property type="entry name" value="OmcB-like_DUF11"/>
</dbReference>
<comment type="caution">
    <text evidence="4">The sequence shown here is derived from an EMBL/GenBank/DDBJ whole genome shotgun (WGS) entry which is preliminary data.</text>
</comment>
<dbReference type="EMBL" id="JADQDQ010000010">
    <property type="protein sequence ID" value="MBF9239242.1"/>
    <property type="molecule type" value="Genomic_DNA"/>
</dbReference>
<reference evidence="4 5" key="1">
    <citation type="submission" date="2020-11" db="EMBL/GenBank/DDBJ databases">
        <authorList>
            <person name="Kim M.K."/>
        </authorList>
    </citation>
    <scope>NUCLEOTIDE SEQUENCE [LARGE SCALE GENOMIC DNA]</scope>
    <source>
        <strain evidence="4 5">BT683</strain>
    </source>
</reference>
<proteinExistence type="predicted"/>
<dbReference type="Pfam" id="PF13229">
    <property type="entry name" value="Beta_helix"/>
    <property type="match status" value="1"/>
</dbReference>
<dbReference type="Gene3D" id="2.60.40.10">
    <property type="entry name" value="Immunoglobulins"/>
    <property type="match status" value="1"/>
</dbReference>
<dbReference type="Gene3D" id="2.60.40.2810">
    <property type="match status" value="2"/>
</dbReference>
<feature type="domain" description="DUF11" evidence="2">
    <location>
        <begin position="1810"/>
        <end position="1929"/>
    </location>
</feature>